<keyword evidence="1" id="KW-0812">Transmembrane</keyword>
<keyword evidence="1" id="KW-0472">Membrane</keyword>
<dbReference type="STRING" id="34002.SAMN04489859_103030"/>
<dbReference type="AlphaFoldDB" id="A0A1H8LFT6"/>
<dbReference type="OrthoDB" id="5354324at2"/>
<keyword evidence="3" id="KW-1185">Reference proteome</keyword>
<reference evidence="2 3" key="1">
    <citation type="submission" date="2016-10" db="EMBL/GenBank/DDBJ databases">
        <authorList>
            <person name="de Groot N.N."/>
        </authorList>
    </citation>
    <scope>NUCLEOTIDE SEQUENCE [LARGE SCALE GENOMIC DNA]</scope>
    <source>
        <strain evidence="2 3">DSM 8512</strain>
    </source>
</reference>
<evidence type="ECO:0008006" key="4">
    <source>
        <dbReference type="Google" id="ProtNLM"/>
    </source>
</evidence>
<sequence>MHYVKVVLGVLLGVVVFMFLDYSLPSKNTVRITNTYNRLTSITSSNAIFYAADDTGTVENAAGQRDVRFVETVRPNGKVFVYRNEDTGWIWPPYFKYDSANLHAEATNLRSTGNDPQWVSITAYGWRIPWLTAYPNAIAIDTLAGPNERPRNWAASIVCVVLLIFIALLWRMWAQFHERTIEPAVRRVDERWDRVEARADAARDRVSDGTAEARGRFRNWLGTWRGKPRK</sequence>
<dbReference type="Pfam" id="PF07509">
    <property type="entry name" value="DUF1523"/>
    <property type="match status" value="1"/>
</dbReference>
<protein>
    <recommendedName>
        <fullName evidence="4">DUF1523 domain-containing protein</fullName>
    </recommendedName>
</protein>
<dbReference type="Proteomes" id="UP000199054">
    <property type="component" value="Unassembled WGS sequence"/>
</dbReference>
<evidence type="ECO:0000313" key="2">
    <source>
        <dbReference type="EMBL" id="SEO03933.1"/>
    </source>
</evidence>
<name>A0A1H8LFT6_9RHOB</name>
<feature type="transmembrane region" description="Helical" evidence="1">
    <location>
        <begin position="153"/>
        <end position="173"/>
    </location>
</feature>
<dbReference type="RefSeq" id="WP_090615213.1">
    <property type="nucleotide sequence ID" value="NZ_CP067124.1"/>
</dbReference>
<proteinExistence type="predicted"/>
<evidence type="ECO:0000256" key="1">
    <source>
        <dbReference type="SAM" id="Phobius"/>
    </source>
</evidence>
<organism evidence="2 3">
    <name type="scientific">Paracoccus alcaliphilus</name>
    <dbReference type="NCBI Taxonomy" id="34002"/>
    <lineage>
        <taxon>Bacteria</taxon>
        <taxon>Pseudomonadati</taxon>
        <taxon>Pseudomonadota</taxon>
        <taxon>Alphaproteobacteria</taxon>
        <taxon>Rhodobacterales</taxon>
        <taxon>Paracoccaceae</taxon>
        <taxon>Paracoccus</taxon>
    </lineage>
</organism>
<evidence type="ECO:0000313" key="3">
    <source>
        <dbReference type="Proteomes" id="UP000199054"/>
    </source>
</evidence>
<keyword evidence="1" id="KW-1133">Transmembrane helix</keyword>
<dbReference type="EMBL" id="FODE01000030">
    <property type="protein sequence ID" value="SEO03933.1"/>
    <property type="molecule type" value="Genomic_DNA"/>
</dbReference>
<dbReference type="InterPro" id="IPR011088">
    <property type="entry name" value="Phage_phiNM3_A0EWY4"/>
</dbReference>
<gene>
    <name evidence="2" type="ORF">SAMN04489859_103030</name>
</gene>
<feature type="transmembrane region" description="Helical" evidence="1">
    <location>
        <begin position="6"/>
        <end position="24"/>
    </location>
</feature>
<accession>A0A1H8LFT6</accession>